<dbReference type="Proteomes" id="UP001054902">
    <property type="component" value="Unassembled WGS sequence"/>
</dbReference>
<organism evidence="3 4">
    <name type="scientific">Chaetoceros tenuissimus</name>
    <dbReference type="NCBI Taxonomy" id="426638"/>
    <lineage>
        <taxon>Eukaryota</taxon>
        <taxon>Sar</taxon>
        <taxon>Stramenopiles</taxon>
        <taxon>Ochrophyta</taxon>
        <taxon>Bacillariophyta</taxon>
        <taxon>Coscinodiscophyceae</taxon>
        <taxon>Chaetocerotophycidae</taxon>
        <taxon>Chaetocerotales</taxon>
        <taxon>Chaetocerotaceae</taxon>
        <taxon>Chaetoceros</taxon>
    </lineage>
</organism>
<dbReference type="AlphaFoldDB" id="A0AAD3H5H2"/>
<dbReference type="PROSITE" id="PS50280">
    <property type="entry name" value="SET"/>
    <property type="match status" value="1"/>
</dbReference>
<evidence type="ECO:0000313" key="3">
    <source>
        <dbReference type="EMBL" id="GFH51347.1"/>
    </source>
</evidence>
<protein>
    <recommendedName>
        <fullName evidence="2">SET domain-containing protein</fullName>
    </recommendedName>
</protein>
<name>A0AAD3H5H2_9STRA</name>
<feature type="domain" description="SET" evidence="2">
    <location>
        <begin position="101"/>
        <end position="233"/>
    </location>
</feature>
<evidence type="ECO:0000256" key="1">
    <source>
        <dbReference type="SAM" id="MobiDB-lite"/>
    </source>
</evidence>
<evidence type="ECO:0000313" key="4">
    <source>
        <dbReference type="Proteomes" id="UP001054902"/>
    </source>
</evidence>
<gene>
    <name evidence="3" type="ORF">CTEN210_07823</name>
</gene>
<reference evidence="3 4" key="1">
    <citation type="journal article" date="2021" name="Sci. Rep.">
        <title>The genome of the diatom Chaetoceros tenuissimus carries an ancient integrated fragment of an extant virus.</title>
        <authorList>
            <person name="Hongo Y."/>
            <person name="Kimura K."/>
            <person name="Takaki Y."/>
            <person name="Yoshida Y."/>
            <person name="Baba S."/>
            <person name="Kobayashi G."/>
            <person name="Nagasaki K."/>
            <person name="Hano T."/>
            <person name="Tomaru Y."/>
        </authorList>
    </citation>
    <scope>NUCLEOTIDE SEQUENCE [LARGE SCALE GENOMIC DNA]</scope>
    <source>
        <strain evidence="3 4">NIES-3715</strain>
    </source>
</reference>
<accession>A0AAD3H5H2</accession>
<feature type="compositionally biased region" description="Basic and acidic residues" evidence="1">
    <location>
        <begin position="154"/>
        <end position="164"/>
    </location>
</feature>
<feature type="region of interest" description="Disordered" evidence="1">
    <location>
        <begin position="1"/>
        <end position="32"/>
    </location>
</feature>
<dbReference type="EMBL" id="BLLK01000045">
    <property type="protein sequence ID" value="GFH51347.1"/>
    <property type="molecule type" value="Genomic_DNA"/>
</dbReference>
<dbReference type="InterPro" id="IPR001214">
    <property type="entry name" value="SET_dom"/>
</dbReference>
<sequence length="270" mass="30514">MKAKKSVKVAKKKGQSCPTKRAKTKIAIKKGKKSLKTGEEDIKIVAQKPQKTLDKSSMENYEIQCWAHTKKGERCKTHVKSREGEPVPIPYCQRHMNSGDGALKVVHHPIAGKCLVARYDLPAKYRMAFYGFRGKCLPCDKEDRAISFYPPDKVTGRNREKDGSVKSNNYNGVLNPGETGDILQFASCPGPNERQNVRSTFQYWGLRNGKVGGLEFITLEKIKKNTQLCHWYGAGWWTERNLKRIDVGTEKYPAPLRKSVLASKENKKKG</sequence>
<feature type="region of interest" description="Disordered" evidence="1">
    <location>
        <begin position="151"/>
        <end position="171"/>
    </location>
</feature>
<comment type="caution">
    <text evidence="3">The sequence shown here is derived from an EMBL/GenBank/DDBJ whole genome shotgun (WGS) entry which is preliminary data.</text>
</comment>
<proteinExistence type="predicted"/>
<evidence type="ECO:0000259" key="2">
    <source>
        <dbReference type="PROSITE" id="PS50280"/>
    </source>
</evidence>
<keyword evidence="4" id="KW-1185">Reference proteome</keyword>